<evidence type="ECO:0000259" key="2">
    <source>
        <dbReference type="Pfam" id="PF22479"/>
    </source>
</evidence>
<evidence type="ECO:0000313" key="4">
    <source>
        <dbReference type="Proteomes" id="UP000312326"/>
    </source>
</evidence>
<dbReference type="AlphaFoldDB" id="A0A5B8ECS4"/>
<organism evidence="3 4">
    <name type="scientific">Lactobacillus amylovorus</name>
    <dbReference type="NCBI Taxonomy" id="1604"/>
    <lineage>
        <taxon>Bacteria</taxon>
        <taxon>Bacillati</taxon>
        <taxon>Bacillota</taxon>
        <taxon>Bacilli</taxon>
        <taxon>Lactobacillales</taxon>
        <taxon>Lactobacillaceae</taxon>
        <taxon>Lactobacillus</taxon>
    </lineage>
</organism>
<feature type="region of interest" description="Disordered" evidence="1">
    <location>
        <begin position="103"/>
        <end position="137"/>
    </location>
</feature>
<dbReference type="RefSeq" id="WP_139962248.1">
    <property type="nucleotide sequence ID" value="NZ_CP029754.1"/>
</dbReference>
<dbReference type="EMBL" id="CP029754">
    <property type="protein sequence ID" value="QDD70219.1"/>
    <property type="molecule type" value="Genomic_DNA"/>
</dbReference>
<accession>A0A5B8ECS4</accession>
<dbReference type="Proteomes" id="UP000312326">
    <property type="component" value="Chromosome"/>
</dbReference>
<evidence type="ECO:0000256" key="1">
    <source>
        <dbReference type="SAM" id="MobiDB-lite"/>
    </source>
</evidence>
<feature type="compositionally biased region" description="Acidic residues" evidence="1">
    <location>
        <begin position="123"/>
        <end position="137"/>
    </location>
</feature>
<dbReference type="InterPro" id="IPR054252">
    <property type="entry name" value="Pam3_gp18"/>
</dbReference>
<gene>
    <name evidence="3" type="ORF">DM298_04490</name>
</gene>
<proteinExistence type="predicted"/>
<reference evidence="3 4" key="1">
    <citation type="submission" date="2018-06" db="EMBL/GenBank/DDBJ databases">
        <title>Complete genome sequnece of Lactobacillus amylovorus PMRA3.</title>
        <authorList>
            <person name="Nam Y.-D."/>
            <person name="Chung W.-H."/>
            <person name="Park Y.S."/>
            <person name="Kang J."/>
        </authorList>
    </citation>
    <scope>NUCLEOTIDE SEQUENCE [LARGE SCALE GENOMIC DNA]</scope>
    <source>
        <strain evidence="3 4">PMRA3</strain>
    </source>
</reference>
<feature type="domain" description="Cyanophage baseplate Pam3 plug gp18" evidence="2">
    <location>
        <begin position="3"/>
        <end position="101"/>
    </location>
</feature>
<sequence>MRQYIPVDVDNLPDIFDITLAGEVYTFRIDYNKVADYYTATIYQDDQVLLMQEPLVLGNLVGFDLPDERLPRTDIRVMDEAGNSADAGEGVLGVQVQLYLDVVDPNGSETTNPSATPLGYDPDNPDDADDTDEEVSY</sequence>
<dbReference type="Pfam" id="PF22479">
    <property type="entry name" value="Pam3_gp18"/>
    <property type="match status" value="1"/>
</dbReference>
<name>A0A5B8ECS4_LACAM</name>
<evidence type="ECO:0000313" key="3">
    <source>
        <dbReference type="EMBL" id="QDD70219.1"/>
    </source>
</evidence>
<protein>
    <recommendedName>
        <fullName evidence="2">Cyanophage baseplate Pam3 plug gp18 domain-containing protein</fullName>
    </recommendedName>
</protein>